<dbReference type="Proteomes" id="UP000034406">
    <property type="component" value="Unassembled WGS sequence"/>
</dbReference>
<gene>
    <name evidence="1" type="ORF">US90_C0013G0025</name>
</gene>
<evidence type="ECO:0000313" key="2">
    <source>
        <dbReference type="Proteomes" id="UP000034406"/>
    </source>
</evidence>
<sequence length="55" mass="6346">MKTIDELVNELKLNPKQSQVLKIYVSDLIVELLESLRDENNNNFNETIDGLKNIS</sequence>
<dbReference type="AlphaFoldDB" id="A0A0G0M7M9"/>
<reference evidence="1 2" key="1">
    <citation type="journal article" date="2015" name="Nature">
        <title>rRNA introns, odd ribosomes, and small enigmatic genomes across a large radiation of phyla.</title>
        <authorList>
            <person name="Brown C.T."/>
            <person name="Hug L.A."/>
            <person name="Thomas B.C."/>
            <person name="Sharon I."/>
            <person name="Castelle C.J."/>
            <person name="Singh A."/>
            <person name="Wilkins M.J."/>
            <person name="Williams K.H."/>
            <person name="Banfield J.F."/>
        </authorList>
    </citation>
    <scope>NUCLEOTIDE SEQUENCE [LARGE SCALE GENOMIC DNA]</scope>
</reference>
<comment type="caution">
    <text evidence="1">The sequence shown here is derived from an EMBL/GenBank/DDBJ whole genome shotgun (WGS) entry which is preliminary data.</text>
</comment>
<name>A0A0G0M7M9_9BACT</name>
<organism evidence="1 2">
    <name type="scientific">Candidatus Shapirobacteria bacterium GW2011_GWE2_38_30</name>
    <dbReference type="NCBI Taxonomy" id="1618490"/>
    <lineage>
        <taxon>Bacteria</taxon>
        <taxon>Candidatus Shapironibacteriota</taxon>
    </lineage>
</organism>
<protein>
    <submittedName>
        <fullName evidence="1">Uncharacterized protein</fullName>
    </submittedName>
</protein>
<evidence type="ECO:0000313" key="1">
    <source>
        <dbReference type="EMBL" id="KKQ69684.1"/>
    </source>
</evidence>
<accession>A0A0G0M7M9</accession>
<dbReference type="EMBL" id="LBUT01000013">
    <property type="protein sequence ID" value="KKQ69684.1"/>
    <property type="molecule type" value="Genomic_DNA"/>
</dbReference>
<proteinExistence type="predicted"/>